<dbReference type="CDD" id="cd07043">
    <property type="entry name" value="STAS_anti-anti-sigma_factors"/>
    <property type="match status" value="1"/>
</dbReference>
<proteinExistence type="predicted"/>
<name>A0ABT0FIW4_9ACTN</name>
<organism evidence="2 3">
    <name type="scientific">Actinomadura luzonensis</name>
    <dbReference type="NCBI Taxonomy" id="2805427"/>
    <lineage>
        <taxon>Bacteria</taxon>
        <taxon>Bacillati</taxon>
        <taxon>Actinomycetota</taxon>
        <taxon>Actinomycetes</taxon>
        <taxon>Streptosporangiales</taxon>
        <taxon>Thermomonosporaceae</taxon>
        <taxon>Actinomadura</taxon>
    </lineage>
</organism>
<evidence type="ECO:0000313" key="3">
    <source>
        <dbReference type="Proteomes" id="UP001317259"/>
    </source>
</evidence>
<evidence type="ECO:0000313" key="2">
    <source>
        <dbReference type="EMBL" id="MCK2212241.1"/>
    </source>
</evidence>
<protein>
    <submittedName>
        <fullName evidence="2">STAS domain-containing protein</fullName>
    </submittedName>
</protein>
<dbReference type="Pfam" id="PF01740">
    <property type="entry name" value="STAS"/>
    <property type="match status" value="1"/>
</dbReference>
<feature type="domain" description="STAS" evidence="1">
    <location>
        <begin position="16"/>
        <end position="113"/>
    </location>
</feature>
<reference evidence="2 3" key="1">
    <citation type="submission" date="2022-04" db="EMBL/GenBank/DDBJ databases">
        <title>Genome draft of Actinomadura sp. ATCC 31491.</title>
        <authorList>
            <person name="Shi X."/>
            <person name="Du Y."/>
        </authorList>
    </citation>
    <scope>NUCLEOTIDE SEQUENCE [LARGE SCALE GENOMIC DNA]</scope>
    <source>
        <strain evidence="2 3">ATCC 31491</strain>
    </source>
</reference>
<evidence type="ECO:0000259" key="1">
    <source>
        <dbReference type="PROSITE" id="PS50801"/>
    </source>
</evidence>
<dbReference type="SUPFAM" id="SSF52091">
    <property type="entry name" value="SpoIIaa-like"/>
    <property type="match status" value="1"/>
</dbReference>
<dbReference type="RefSeq" id="WP_242371728.1">
    <property type="nucleotide sequence ID" value="NZ_JAKRKC020000001.1"/>
</dbReference>
<dbReference type="InterPro" id="IPR036513">
    <property type="entry name" value="STAS_dom_sf"/>
</dbReference>
<dbReference type="InterPro" id="IPR002645">
    <property type="entry name" value="STAS_dom"/>
</dbReference>
<dbReference type="Proteomes" id="UP001317259">
    <property type="component" value="Unassembled WGS sequence"/>
</dbReference>
<accession>A0ABT0FIW4</accession>
<gene>
    <name evidence="2" type="ORF">MF672_000275</name>
</gene>
<keyword evidence="3" id="KW-1185">Reference proteome</keyword>
<sequence length="120" mass="12832">MASQGGVPDFSRVWAIIALHESFDEATVADLEREIRLLSGQRGARLIIEVSGLHFLDGYGIDVLVLLAHHMRRQGGLMAVVDGRGHARHVLGEAGLEDLLPLFPSVSEAMLALSGGEPPA</sequence>
<dbReference type="Gene3D" id="3.30.750.24">
    <property type="entry name" value="STAS domain"/>
    <property type="match status" value="1"/>
</dbReference>
<dbReference type="PROSITE" id="PS50801">
    <property type="entry name" value="STAS"/>
    <property type="match status" value="1"/>
</dbReference>
<comment type="caution">
    <text evidence="2">The sequence shown here is derived from an EMBL/GenBank/DDBJ whole genome shotgun (WGS) entry which is preliminary data.</text>
</comment>
<dbReference type="EMBL" id="JAKRKC020000001">
    <property type="protein sequence ID" value="MCK2212241.1"/>
    <property type="molecule type" value="Genomic_DNA"/>
</dbReference>